<dbReference type="Gene3D" id="2.160.20.70">
    <property type="match status" value="1"/>
</dbReference>
<feature type="compositionally biased region" description="Polar residues" evidence="7">
    <location>
        <begin position="138"/>
        <end position="155"/>
    </location>
</feature>
<evidence type="ECO:0000259" key="8">
    <source>
        <dbReference type="PROSITE" id="PS51329"/>
    </source>
</evidence>
<gene>
    <name evidence="9" type="ORF">JMJ35_000547</name>
</gene>
<accession>A0AA39V5V4</accession>
<dbReference type="EMBL" id="JAFEKC020000001">
    <property type="protein sequence ID" value="KAK0517392.1"/>
    <property type="molecule type" value="Genomic_DNA"/>
</dbReference>
<proteinExistence type="inferred from homology"/>
<comment type="caution">
    <text evidence="9">The sequence shown here is derived from an EMBL/GenBank/DDBJ whole genome shotgun (WGS) entry which is preliminary data.</text>
</comment>
<dbReference type="InterPro" id="IPR006599">
    <property type="entry name" value="CARP_motif"/>
</dbReference>
<evidence type="ECO:0000256" key="7">
    <source>
        <dbReference type="SAM" id="MobiDB-lite"/>
    </source>
</evidence>
<dbReference type="Pfam" id="PF07986">
    <property type="entry name" value="TBCC"/>
    <property type="match status" value="1"/>
</dbReference>
<sequence>MATPTDTANAPVSIVSAKEEFLRRFPLEETTLQEQMSRLKNGTLQELDQASLVAQCQDTISRMSNDVKDASSYLPAYDQRTYSTAIKNLREKLQDIRTASAPKRKFAFKKPVSQRESTSCPNDGVKGSTIRGQDFSRNRPTATTSSQLHEATVTSVAEPRAPDPSDSQAITISSISYNRYILAPSSIHHGASAVIKDIHHSVIDLSTPTNLAGTFKTMTIRSVSESLLLCGSVTGAVHITDVDHGTLVINSRQVRIHKCRDCVIYLRCASRPIIEDCRDIRFAPLPVVYDAESSEFTDSANFWDQVDDFRWLKAEQSPNWSILDPDDDVAVKSEAWHEITVGMAANADLDDVLKAARVIN</sequence>
<dbReference type="AlphaFoldDB" id="A0AA39V5V4"/>
<comment type="similarity">
    <text evidence="2">Belongs to the TBCC family.</text>
</comment>
<dbReference type="SMART" id="SM00673">
    <property type="entry name" value="CARP"/>
    <property type="match status" value="1"/>
</dbReference>
<dbReference type="InterPro" id="IPR031925">
    <property type="entry name" value="TBCC_N"/>
</dbReference>
<dbReference type="Gene3D" id="1.20.58.1250">
    <property type="entry name" value="Tubulin Binding Cofactor C, N-terminal domain"/>
    <property type="match status" value="1"/>
</dbReference>
<dbReference type="InterPro" id="IPR017901">
    <property type="entry name" value="C-CAP_CF_C-like"/>
</dbReference>
<evidence type="ECO:0000313" key="10">
    <source>
        <dbReference type="Proteomes" id="UP001166286"/>
    </source>
</evidence>
<dbReference type="GO" id="GO:0007023">
    <property type="term" value="P:post-chaperonin tubulin folding pathway"/>
    <property type="evidence" value="ECO:0007669"/>
    <property type="project" value="InterPro"/>
</dbReference>
<protein>
    <recommendedName>
        <fullName evidence="8">C-CAP/cofactor C-like domain-containing protein</fullName>
    </recommendedName>
</protein>
<dbReference type="PROSITE" id="PS51329">
    <property type="entry name" value="C_CAP_COFACTOR_C"/>
    <property type="match status" value="1"/>
</dbReference>
<evidence type="ECO:0000313" key="9">
    <source>
        <dbReference type="EMBL" id="KAK0517392.1"/>
    </source>
</evidence>
<evidence type="ECO:0000256" key="1">
    <source>
        <dbReference type="ARBA" id="ARBA00004496"/>
    </source>
</evidence>
<evidence type="ECO:0000256" key="5">
    <source>
        <dbReference type="ARBA" id="ARBA00023186"/>
    </source>
</evidence>
<comment type="subcellular location">
    <subcellularLocation>
        <location evidence="1">Cytoplasm</location>
    </subcellularLocation>
</comment>
<dbReference type="Proteomes" id="UP001166286">
    <property type="component" value="Unassembled WGS sequence"/>
</dbReference>
<evidence type="ECO:0000256" key="3">
    <source>
        <dbReference type="ARBA" id="ARBA00022490"/>
    </source>
</evidence>
<feature type="region of interest" description="Disordered" evidence="7">
    <location>
        <begin position="108"/>
        <end position="167"/>
    </location>
</feature>
<evidence type="ECO:0000256" key="2">
    <source>
        <dbReference type="ARBA" id="ARBA00008848"/>
    </source>
</evidence>
<name>A0AA39V5V4_9LECA</name>
<dbReference type="InterPro" id="IPR027684">
    <property type="entry name" value="TBCC"/>
</dbReference>
<dbReference type="InterPro" id="IPR038397">
    <property type="entry name" value="TBCC_N_sf"/>
</dbReference>
<keyword evidence="10" id="KW-1185">Reference proteome</keyword>
<keyword evidence="5" id="KW-0143">Chaperone</keyword>
<dbReference type="GO" id="GO:0007021">
    <property type="term" value="P:tubulin complex assembly"/>
    <property type="evidence" value="ECO:0007669"/>
    <property type="project" value="TreeGrafter"/>
</dbReference>
<comment type="subunit">
    <text evidence="6">Supercomplex made of cofactors A to E. Cofactors A and D function by capturing and stabilizing tubulin in a quasi-native conformation. Cofactor E binds to the cofactor D-tubulin complex; interaction with cofactor C then causes the release of tubulin polypeptides that are committed to the native state.</text>
</comment>
<keyword evidence="4" id="KW-0007">Acetylation</keyword>
<evidence type="ECO:0000256" key="4">
    <source>
        <dbReference type="ARBA" id="ARBA00022990"/>
    </source>
</evidence>
<dbReference type="InterPro" id="IPR016098">
    <property type="entry name" value="CAP/MinC_C"/>
</dbReference>
<dbReference type="GO" id="GO:0015631">
    <property type="term" value="F:tubulin binding"/>
    <property type="evidence" value="ECO:0007669"/>
    <property type="project" value="InterPro"/>
</dbReference>
<dbReference type="InterPro" id="IPR012945">
    <property type="entry name" value="Tubulin-bd_cofactor_C_dom"/>
</dbReference>
<organism evidence="9 10">
    <name type="scientific">Cladonia borealis</name>
    <dbReference type="NCBI Taxonomy" id="184061"/>
    <lineage>
        <taxon>Eukaryota</taxon>
        <taxon>Fungi</taxon>
        <taxon>Dikarya</taxon>
        <taxon>Ascomycota</taxon>
        <taxon>Pezizomycotina</taxon>
        <taxon>Lecanoromycetes</taxon>
        <taxon>OSLEUM clade</taxon>
        <taxon>Lecanoromycetidae</taxon>
        <taxon>Lecanorales</taxon>
        <taxon>Lecanorineae</taxon>
        <taxon>Cladoniaceae</taxon>
        <taxon>Cladonia</taxon>
    </lineage>
</organism>
<dbReference type="Pfam" id="PF16752">
    <property type="entry name" value="TBCC_N"/>
    <property type="match status" value="1"/>
</dbReference>
<dbReference type="PANTHER" id="PTHR15139:SF0">
    <property type="entry name" value="TUBULIN-SPECIFIC CHAPERONE C"/>
    <property type="match status" value="1"/>
</dbReference>
<evidence type="ECO:0000256" key="6">
    <source>
        <dbReference type="ARBA" id="ARBA00026055"/>
    </source>
</evidence>
<keyword evidence="3" id="KW-0963">Cytoplasm</keyword>
<dbReference type="PANTHER" id="PTHR15139">
    <property type="entry name" value="TUBULIN FOLDING COFACTOR C"/>
    <property type="match status" value="1"/>
</dbReference>
<dbReference type="GO" id="GO:0005737">
    <property type="term" value="C:cytoplasm"/>
    <property type="evidence" value="ECO:0007669"/>
    <property type="project" value="UniProtKB-SubCell"/>
</dbReference>
<reference evidence="9" key="1">
    <citation type="submission" date="2023-03" db="EMBL/GenBank/DDBJ databases">
        <title>Complete genome of Cladonia borealis.</title>
        <authorList>
            <person name="Park H."/>
        </authorList>
    </citation>
    <scope>NUCLEOTIDE SEQUENCE</scope>
    <source>
        <strain evidence="9">ANT050790</strain>
    </source>
</reference>
<feature type="domain" description="C-CAP/cofactor C-like" evidence="8">
    <location>
        <begin position="159"/>
        <end position="311"/>
    </location>
</feature>